<dbReference type="AlphaFoldDB" id="A0A8D8QM90"/>
<organism evidence="1">
    <name type="scientific">Cacopsylla melanoneura</name>
    <dbReference type="NCBI Taxonomy" id="428564"/>
    <lineage>
        <taxon>Eukaryota</taxon>
        <taxon>Metazoa</taxon>
        <taxon>Ecdysozoa</taxon>
        <taxon>Arthropoda</taxon>
        <taxon>Hexapoda</taxon>
        <taxon>Insecta</taxon>
        <taxon>Pterygota</taxon>
        <taxon>Neoptera</taxon>
        <taxon>Paraneoptera</taxon>
        <taxon>Hemiptera</taxon>
        <taxon>Sternorrhyncha</taxon>
        <taxon>Psylloidea</taxon>
        <taxon>Psyllidae</taxon>
        <taxon>Psyllinae</taxon>
        <taxon>Cacopsylla</taxon>
    </lineage>
</organism>
<proteinExistence type="predicted"/>
<accession>A0A8D8QM90</accession>
<dbReference type="EMBL" id="HBUF01086985">
    <property type="protein sequence ID" value="CAG6634598.1"/>
    <property type="molecule type" value="Transcribed_RNA"/>
</dbReference>
<reference evidence="1" key="1">
    <citation type="submission" date="2021-05" db="EMBL/GenBank/DDBJ databases">
        <authorList>
            <person name="Alioto T."/>
            <person name="Alioto T."/>
            <person name="Gomez Garrido J."/>
        </authorList>
    </citation>
    <scope>NUCLEOTIDE SEQUENCE</scope>
</reference>
<protein>
    <submittedName>
        <fullName evidence="1">Uncharacterized protein</fullName>
    </submittedName>
</protein>
<name>A0A8D8QM90_9HEMI</name>
<evidence type="ECO:0000313" key="1">
    <source>
        <dbReference type="EMBL" id="CAG6634598.1"/>
    </source>
</evidence>
<sequence length="107" mass="11977">MKPMSVQPTVFSVAAQLRLQVTSESGCFSTYHRYLQGISTIGTRCQYHRYKVSVPSVQGVSTIGQNVSVPSVLGSKQSFCRWFSQKSICDRDSFSEMYGVAMQMTME</sequence>